<dbReference type="PANTHER" id="PTHR24198">
    <property type="entry name" value="ANKYRIN REPEAT AND PROTEIN KINASE DOMAIN-CONTAINING PROTEIN"/>
    <property type="match status" value="1"/>
</dbReference>
<evidence type="ECO:0000313" key="6">
    <source>
        <dbReference type="Proteomes" id="UP000245119"/>
    </source>
</evidence>
<dbReference type="PROSITE" id="PS50225">
    <property type="entry name" value="SOCS"/>
    <property type="match status" value="1"/>
</dbReference>
<protein>
    <recommendedName>
        <fullName evidence="4">SOCS box domain-containing protein</fullName>
    </recommendedName>
</protein>
<dbReference type="Proteomes" id="UP000245119">
    <property type="component" value="Linkage Group LG3"/>
</dbReference>
<accession>A0A2T7PJA3</accession>
<dbReference type="SUPFAM" id="SSF48403">
    <property type="entry name" value="Ankyrin repeat"/>
    <property type="match status" value="5"/>
</dbReference>
<dbReference type="Pfam" id="PF07525">
    <property type="entry name" value="SOCS_box"/>
    <property type="match status" value="1"/>
</dbReference>
<dbReference type="Gene3D" id="1.25.40.20">
    <property type="entry name" value="Ankyrin repeat-containing domain"/>
    <property type="match status" value="8"/>
</dbReference>
<dbReference type="CDD" id="cd03716">
    <property type="entry name" value="SOCS_ASB_like"/>
    <property type="match status" value="1"/>
</dbReference>
<dbReference type="InterPro" id="IPR001496">
    <property type="entry name" value="SOCS_box"/>
</dbReference>
<dbReference type="SMART" id="SM00248">
    <property type="entry name" value="ANK"/>
    <property type="match status" value="30"/>
</dbReference>
<reference evidence="5 6" key="1">
    <citation type="submission" date="2018-04" db="EMBL/GenBank/DDBJ databases">
        <title>The genome of golden apple snail Pomacea canaliculata provides insight into stress tolerance and invasive adaptation.</title>
        <authorList>
            <person name="Liu C."/>
            <person name="Liu B."/>
            <person name="Ren Y."/>
            <person name="Zhang Y."/>
            <person name="Wang H."/>
            <person name="Li S."/>
            <person name="Jiang F."/>
            <person name="Yin L."/>
            <person name="Zhang G."/>
            <person name="Qian W."/>
            <person name="Fan W."/>
        </authorList>
    </citation>
    <scope>NUCLEOTIDE SEQUENCE [LARGE SCALE GENOMIC DNA]</scope>
    <source>
        <strain evidence="5">SZHN2017</strain>
        <tissue evidence="5">Muscle</tissue>
    </source>
</reference>
<dbReference type="InterPro" id="IPR036770">
    <property type="entry name" value="Ankyrin_rpt-contain_sf"/>
</dbReference>
<dbReference type="Pfam" id="PF00023">
    <property type="entry name" value="Ank"/>
    <property type="match status" value="2"/>
</dbReference>
<evidence type="ECO:0000259" key="4">
    <source>
        <dbReference type="PROSITE" id="PS50225"/>
    </source>
</evidence>
<dbReference type="Pfam" id="PF12796">
    <property type="entry name" value="Ank_2"/>
    <property type="match status" value="5"/>
</dbReference>
<dbReference type="STRING" id="400727.A0A2T7PJA3"/>
<feature type="repeat" description="ANK" evidence="3">
    <location>
        <begin position="1115"/>
        <end position="1147"/>
    </location>
</feature>
<keyword evidence="2 3" id="KW-0040">ANK repeat</keyword>
<feature type="repeat" description="ANK" evidence="3">
    <location>
        <begin position="1044"/>
        <end position="1076"/>
    </location>
</feature>
<proteinExistence type="predicted"/>
<feature type="repeat" description="ANK" evidence="3">
    <location>
        <begin position="223"/>
        <end position="258"/>
    </location>
</feature>
<sequence length="1587" mass="178476">MEVDQKQDMLVMAMDIDPEPWESTDHVLSPQRLHFEETSPLSAKATELKAAAACGNWSLVHNLLSSSSITRCDIEWSSLFHTLAAAPEVSLPLAKDILTKILIHKIDINLVDKNKNTAIVLAARCDNTKMVIELLSRQAALPQDETHVCSFLQTLTKTWKQEEARYMHVLVVKLLWDRLKDRVLYSCQKLLHGTLVQLAVTFHVSLVREMFLTKLQLNTLDSEGMAVLHRLAMFDSDNHVRLVHFLINKGANIHLQNTTGDTALHVAAKQNNWMMMGALLRRQATTDVADCDQRSVLHILASHTDPECFSKIDQILTLLICNNNDLNKKDGHGNTALHLAALAGNITFMKKLLDGGACADCVNDEQKTVLHMIAMTKSKIFLTFDSCMSILMLILKRGADVDKVDSEGNSAVHIAANHENWVLVEFLLKYVDNTTQPDSEGFNILHRFAMKKPFARMNVLFYKLSQKVADINARSRTGDTAIDLAVKGQNWGLVKLLVEEGATWYEIDDEGYDVLEQFAMAENTQDFFFPFFLEKSINYNTQSLVGDTALHLTARYGKRSEVERIVKHVENIDEVDSEGLTVIQRLVMKVTDMYSTHHFLIHHLLERGADYTRCDPNGDTVLHLATKNGHWEVVKCLVELGVRTDTLDSEGFSILHRAALAGKDSYSRNIINIKKLLQCGACMKQKDLQGNTPLHLAVQHQNWAVARELIQCGAEVNDLDLEGYTILQRLVQMKDACLSLAQLLLEKGARCDIVSYQGDTICDIIADSENWNMMECLLKHGTPAFKAYEYKYLLHCLASSSHGDRHTDVCDLLIEKGWSLDVEDHDGNTPLHLTAKASNWKLMEQLIRKGASGRTLDSTGTSILHRFVTDVTRDVLGHEEYHHTLYLILSSGVNVNATDPQGNTALQIAAKRKLIYIVDRLMDEAENPNAKDSDGFTLLLRLSQMPSKSCLSHCYHLEKKGVDINTCSTNGESALNLAIKSNNWPVVEFLLNRGAQLNVQDLEQMYTIHRLIKCSTSAYCRSDELRLMTLLTNMGLSITMPDSCGRTPAELAIKHEKWKLLKYLLELGAQLNPTPSKGSSIFHELAKYEFVEKEAAEVTHLIVNRVSGINLKNNAGDTPVHVALNEENWEIVKALVEHGADPNILDRKGQCLLHKFVRNLNQKNSVPLVKALVKHGAEINWRGPNGKTALQLAASNSEWEMVVALVELGADCILTNKEKLSVFENLHCLTWRDEKKLKVFINYITKNVSESDENNRFKKIYRRYQNPLLKKCVKKCNWMMAKALVECGAEVSLILENKALLQLIMSKSSISKHTPWTQFFDLLISKGLDINTRLENQSPVLFSDEVIESLIHEEDVSRCLFCAWVKRGANPSIPNYDGFTPLNIVMNFYRHGTLNALIKLLPMGVTTHQPKFTEAILQSKRFSSNYVVSPIERAIRNSNICALKMLIGSGASSNAELFRLNTEYQVKLAEQADANEDVRELLEVLDQAASQPRSLTSLCRLTVSHLLGCGSCRPDKIKHLKIPSSLKSLISFIDLLLPEFLSQKHEDVHSGLSEDSNDFSSNSDYKDEIFDDSDSEIWSSSSCDDDY</sequence>
<evidence type="ECO:0000256" key="1">
    <source>
        <dbReference type="ARBA" id="ARBA00022737"/>
    </source>
</evidence>
<dbReference type="OrthoDB" id="4772757at2759"/>
<feature type="repeat" description="ANK" evidence="3">
    <location>
        <begin position="970"/>
        <end position="1002"/>
    </location>
</feature>
<feature type="repeat" description="ANK" evidence="3">
    <location>
        <begin position="1185"/>
        <end position="1217"/>
    </location>
</feature>
<organism evidence="5 6">
    <name type="scientific">Pomacea canaliculata</name>
    <name type="common">Golden apple snail</name>
    <dbReference type="NCBI Taxonomy" id="400727"/>
    <lineage>
        <taxon>Eukaryota</taxon>
        <taxon>Metazoa</taxon>
        <taxon>Spiralia</taxon>
        <taxon>Lophotrochozoa</taxon>
        <taxon>Mollusca</taxon>
        <taxon>Gastropoda</taxon>
        <taxon>Caenogastropoda</taxon>
        <taxon>Architaenioglossa</taxon>
        <taxon>Ampullarioidea</taxon>
        <taxon>Ampullariidae</taxon>
        <taxon>Pomacea</taxon>
    </lineage>
</organism>
<name>A0A2T7PJA3_POMCA</name>
<dbReference type="EMBL" id="PZQS01000003">
    <property type="protein sequence ID" value="PVD33505.1"/>
    <property type="molecule type" value="Genomic_DNA"/>
</dbReference>
<feature type="repeat" description="ANK" evidence="3">
    <location>
        <begin position="689"/>
        <end position="721"/>
    </location>
</feature>
<feature type="repeat" description="ANK" evidence="3">
    <location>
        <begin position="826"/>
        <end position="858"/>
    </location>
</feature>
<dbReference type="PROSITE" id="PS50088">
    <property type="entry name" value="ANK_REPEAT"/>
    <property type="match status" value="13"/>
</dbReference>
<dbReference type="PANTHER" id="PTHR24198:SF165">
    <property type="entry name" value="ANKYRIN REPEAT-CONTAINING PROTEIN-RELATED"/>
    <property type="match status" value="1"/>
</dbReference>
<evidence type="ECO:0000256" key="3">
    <source>
        <dbReference type="PROSITE-ProRule" id="PRU00023"/>
    </source>
</evidence>
<evidence type="ECO:0000313" key="5">
    <source>
        <dbReference type="EMBL" id="PVD33505.1"/>
    </source>
</evidence>
<dbReference type="PROSITE" id="PS50297">
    <property type="entry name" value="ANK_REP_REGION"/>
    <property type="match status" value="9"/>
</dbReference>
<feature type="repeat" description="ANK" evidence="3">
    <location>
        <begin position="901"/>
        <end position="933"/>
    </location>
</feature>
<feature type="repeat" description="ANK" evidence="3">
    <location>
        <begin position="617"/>
        <end position="649"/>
    </location>
</feature>
<feature type="repeat" description="ANK" evidence="3">
    <location>
        <begin position="477"/>
        <end position="509"/>
    </location>
</feature>
<keyword evidence="6" id="KW-1185">Reference proteome</keyword>
<dbReference type="InterPro" id="IPR002110">
    <property type="entry name" value="Ankyrin_rpt"/>
</dbReference>
<feature type="repeat" description="ANK" evidence="3">
    <location>
        <begin position="332"/>
        <end position="364"/>
    </location>
</feature>
<keyword evidence="1" id="KW-0677">Repeat</keyword>
<evidence type="ECO:0000256" key="2">
    <source>
        <dbReference type="ARBA" id="ARBA00023043"/>
    </source>
</evidence>
<dbReference type="PRINTS" id="PR01415">
    <property type="entry name" value="ANKYRIN"/>
</dbReference>
<feature type="repeat" description="ANK" evidence="3">
    <location>
        <begin position="545"/>
        <end position="577"/>
    </location>
</feature>
<gene>
    <name evidence="5" type="ORF">C0Q70_04761</name>
</gene>
<feature type="repeat" description="ANK" evidence="3">
    <location>
        <begin position="259"/>
        <end position="291"/>
    </location>
</feature>
<feature type="domain" description="SOCS box" evidence="4">
    <location>
        <begin position="1480"/>
        <end position="1536"/>
    </location>
</feature>
<comment type="caution">
    <text evidence="5">The sequence shown here is derived from an EMBL/GenBank/DDBJ whole genome shotgun (WGS) entry which is preliminary data.</text>
</comment>